<comment type="caution">
    <text evidence="1">The sequence shown here is derived from an EMBL/GenBank/DDBJ whole genome shotgun (WGS) entry which is preliminary data.</text>
</comment>
<reference evidence="1" key="1">
    <citation type="submission" date="2020-04" db="EMBL/GenBank/DDBJ databases">
        <authorList>
            <person name="Alioto T."/>
            <person name="Alioto T."/>
            <person name="Gomez Garrido J."/>
        </authorList>
    </citation>
    <scope>NUCLEOTIDE SEQUENCE</scope>
    <source>
        <strain evidence="1">A484AB</strain>
    </source>
</reference>
<dbReference type="EMBL" id="CACRXK020000142">
    <property type="protein sequence ID" value="CAB3978801.1"/>
    <property type="molecule type" value="Genomic_DNA"/>
</dbReference>
<gene>
    <name evidence="1" type="ORF">PACLA_8A033327</name>
</gene>
<protein>
    <submittedName>
        <fullName evidence="1">Uncharacterized protein</fullName>
    </submittedName>
</protein>
<dbReference type="AlphaFoldDB" id="A0A6S7FX93"/>
<keyword evidence="2" id="KW-1185">Reference proteome</keyword>
<evidence type="ECO:0000313" key="1">
    <source>
        <dbReference type="EMBL" id="CAB3978801.1"/>
    </source>
</evidence>
<accession>A0A6S7FX93</accession>
<sequence>MELHKSPEVQRKSSEARWKAITEFKTKYPNADMIEFKQNGRYRESLAGLTQNTFLKAPLEPCFDLFSGLLEGDCNVGDGSNNTSNNTITYSDHVLTAEKELNEALKCRYSENRRKISLVTDKEV</sequence>
<name>A0A6S7FX93_PARCT</name>
<organism evidence="1 2">
    <name type="scientific">Paramuricea clavata</name>
    <name type="common">Red gorgonian</name>
    <name type="synonym">Violescent sea-whip</name>
    <dbReference type="NCBI Taxonomy" id="317549"/>
    <lineage>
        <taxon>Eukaryota</taxon>
        <taxon>Metazoa</taxon>
        <taxon>Cnidaria</taxon>
        <taxon>Anthozoa</taxon>
        <taxon>Octocorallia</taxon>
        <taxon>Malacalcyonacea</taxon>
        <taxon>Plexauridae</taxon>
        <taxon>Paramuricea</taxon>
    </lineage>
</organism>
<proteinExistence type="predicted"/>
<evidence type="ECO:0000313" key="2">
    <source>
        <dbReference type="Proteomes" id="UP001152795"/>
    </source>
</evidence>
<dbReference type="Proteomes" id="UP001152795">
    <property type="component" value="Unassembled WGS sequence"/>
</dbReference>